<proteinExistence type="predicted"/>
<sequence length="293" mass="33226">MSICTYTSTHAGYFARILLLSSDVELNPGPVTDVSTENMETILSAIHTTNNEIRQVRSEVHSVKTEIIGLKSEISIIRSKVNCVEEAHNKSDNRLGKLGERVGDISKMSDVLHMVLQELSINDECNERRITHIETQLNIIESDRLKCSLRLFGLKETETKEQELLALVANEVLDVTEESDSIDIKSIVSVRRIGKKGERQAREDGDDEREHDDTRMVLVQFSRSNDKFKLFKYKDSLRVKGIRISNDLSYLQRLQLKEVKKKGLIGYLKMVNCALNAKVMTAVFIVGQYVGLI</sequence>
<dbReference type="EMBL" id="JAIWYP010000005">
    <property type="protein sequence ID" value="KAH3826387.1"/>
    <property type="molecule type" value="Genomic_DNA"/>
</dbReference>
<dbReference type="AlphaFoldDB" id="A0A9D4JZJ4"/>
<reference evidence="1" key="2">
    <citation type="submission" date="2020-11" db="EMBL/GenBank/DDBJ databases">
        <authorList>
            <person name="McCartney M.A."/>
            <person name="Auch B."/>
            <person name="Kono T."/>
            <person name="Mallez S."/>
            <person name="Becker A."/>
            <person name="Gohl D.M."/>
            <person name="Silverstein K.A.T."/>
            <person name="Koren S."/>
            <person name="Bechman K.B."/>
            <person name="Herman A."/>
            <person name="Abrahante J.E."/>
            <person name="Garbe J."/>
        </authorList>
    </citation>
    <scope>NUCLEOTIDE SEQUENCE</scope>
    <source>
        <strain evidence="1">Duluth1</strain>
        <tissue evidence="1">Whole animal</tissue>
    </source>
</reference>
<organism evidence="1 2">
    <name type="scientific">Dreissena polymorpha</name>
    <name type="common">Zebra mussel</name>
    <name type="synonym">Mytilus polymorpha</name>
    <dbReference type="NCBI Taxonomy" id="45954"/>
    <lineage>
        <taxon>Eukaryota</taxon>
        <taxon>Metazoa</taxon>
        <taxon>Spiralia</taxon>
        <taxon>Lophotrochozoa</taxon>
        <taxon>Mollusca</taxon>
        <taxon>Bivalvia</taxon>
        <taxon>Autobranchia</taxon>
        <taxon>Heteroconchia</taxon>
        <taxon>Euheterodonta</taxon>
        <taxon>Imparidentia</taxon>
        <taxon>Neoheterodontei</taxon>
        <taxon>Myida</taxon>
        <taxon>Dreissenoidea</taxon>
        <taxon>Dreissenidae</taxon>
        <taxon>Dreissena</taxon>
    </lineage>
</organism>
<evidence type="ECO:0000313" key="1">
    <source>
        <dbReference type="EMBL" id="KAH3826387.1"/>
    </source>
</evidence>
<reference evidence="1" key="1">
    <citation type="journal article" date="2019" name="bioRxiv">
        <title>The Genome of the Zebra Mussel, Dreissena polymorpha: A Resource for Invasive Species Research.</title>
        <authorList>
            <person name="McCartney M.A."/>
            <person name="Auch B."/>
            <person name="Kono T."/>
            <person name="Mallez S."/>
            <person name="Zhang Y."/>
            <person name="Obille A."/>
            <person name="Becker A."/>
            <person name="Abrahante J.E."/>
            <person name="Garbe J."/>
            <person name="Badalamenti J.P."/>
            <person name="Herman A."/>
            <person name="Mangelson H."/>
            <person name="Liachko I."/>
            <person name="Sullivan S."/>
            <person name="Sone E.D."/>
            <person name="Koren S."/>
            <person name="Silverstein K.A.T."/>
            <person name="Beckman K.B."/>
            <person name="Gohl D.M."/>
        </authorList>
    </citation>
    <scope>NUCLEOTIDE SEQUENCE</scope>
    <source>
        <strain evidence="1">Duluth1</strain>
        <tissue evidence="1">Whole animal</tissue>
    </source>
</reference>
<accession>A0A9D4JZJ4</accession>
<evidence type="ECO:0000313" key="2">
    <source>
        <dbReference type="Proteomes" id="UP000828390"/>
    </source>
</evidence>
<gene>
    <name evidence="1" type="ORF">DPMN_128291</name>
</gene>
<keyword evidence="2" id="KW-1185">Reference proteome</keyword>
<comment type="caution">
    <text evidence="1">The sequence shown here is derived from an EMBL/GenBank/DDBJ whole genome shotgun (WGS) entry which is preliminary data.</text>
</comment>
<dbReference type="Proteomes" id="UP000828390">
    <property type="component" value="Unassembled WGS sequence"/>
</dbReference>
<protein>
    <submittedName>
        <fullName evidence="1">Uncharacterized protein</fullName>
    </submittedName>
</protein>
<name>A0A9D4JZJ4_DREPO</name>